<dbReference type="GO" id="GO:0000139">
    <property type="term" value="C:Golgi membrane"/>
    <property type="evidence" value="ECO:0007669"/>
    <property type="project" value="UniProtKB-SubCell"/>
</dbReference>
<keyword evidence="9" id="KW-1185">Reference proteome</keyword>
<protein>
    <recommendedName>
        <fullName evidence="3">Conserved oligomeric Golgi complex subunit 1</fullName>
    </recommendedName>
</protein>
<feature type="region of interest" description="Disordered" evidence="8">
    <location>
        <begin position="752"/>
        <end position="774"/>
    </location>
</feature>
<dbReference type="GO" id="GO:0006891">
    <property type="term" value="P:intra-Golgi vesicle-mediated transport"/>
    <property type="evidence" value="ECO:0007669"/>
    <property type="project" value="InterPro"/>
</dbReference>
<accession>A0A914DLZ5</accession>
<proteinExistence type="inferred from homology"/>
<evidence type="ECO:0000313" key="9">
    <source>
        <dbReference type="Proteomes" id="UP000887540"/>
    </source>
</evidence>
<evidence type="ECO:0000256" key="1">
    <source>
        <dbReference type="ARBA" id="ARBA00004395"/>
    </source>
</evidence>
<name>A0A914DLZ5_9BILA</name>
<keyword evidence="7" id="KW-0472">Membrane</keyword>
<dbReference type="Proteomes" id="UP000887540">
    <property type="component" value="Unplaced"/>
</dbReference>
<sequence length="790" mass="89467">MDVERLMRDLTVSQLIEIQTSLSKEAEDKKEHLRQMVGRRYRDVLEASNVTRRLTEISSELSSQLHSARETISQPRSVNNAASFKRQPAYRFVLLNRILPMLGTNNDGLSDIFALILSENLHRSISIEPFSQSSTLSGSLHAMSTQLIAQRLITFDQLVDELGRQSNWNIVAGQLAALGILKQISVEELLNLFLQSKKGYVDDNLKSSISLLGIIQMMKDTVQCIDDVFGQGRTIVSALKTVTSHGWCPDSFMLIANDLPFAYRQIFNDEIIKVNNSYSNRIDALDLNLIEKKCNDWMNDVCLLAKGRIKGMCEYFERTEQIIEFVMAINEIFKSDWPTIVSNSTVYQQLFGNALLDRFKTLISIELSSVEKEMLANFSKCNSNPLPLFHKRAAKFDTLSTSSISPELHDIIQKTFDRIKELWSHVNKYVNIGSEENVADLQDSLADAVLEMIQRLVNDEIVVTSKNGYTESDEEALNHVDNSSKWLMRFRLFLALIQHEPSILAQCVSRSATKIERSNKLLHSAAENSLCRFMDFLIDETARDSDLTLMLDFCRQPYRWLDLVQATEKVQLEDAGSIEVPTQLSRHLYMFLHNICRKINQNAIGHLFTRNVTTHITNRLGTILSEILKTCAEDCFVTPLVCTQLLFDAKALFLMFPNKQFIEAATILEAKIDPFDLKILSTPLSRNAKLFTQRTYMLFGQLQTETIGSSKDTSLSSSYTALVDIAPKITNIPRLGLIPRLSKLKEEERPLKAKQLSTVQSGQTMGAKSSSTSSFSSFFTDKISSGWFKA</sequence>
<keyword evidence="4" id="KW-0813">Transport</keyword>
<dbReference type="GO" id="GO:0017119">
    <property type="term" value="C:Golgi transport complex"/>
    <property type="evidence" value="ECO:0007669"/>
    <property type="project" value="InterPro"/>
</dbReference>
<comment type="subcellular location">
    <subcellularLocation>
        <location evidence="1">Golgi apparatus membrane</location>
        <topology evidence="1">Peripheral membrane protein</topology>
    </subcellularLocation>
</comment>
<evidence type="ECO:0000313" key="10">
    <source>
        <dbReference type="WBParaSite" id="ACRNAN_scaffold3034.g9072.t1"/>
    </source>
</evidence>
<dbReference type="WBParaSite" id="ACRNAN_scaffold3034.g9072.t1">
    <property type="protein sequence ID" value="ACRNAN_scaffold3034.g9072.t1"/>
    <property type="gene ID" value="ACRNAN_scaffold3034.g9072"/>
</dbReference>
<comment type="similarity">
    <text evidence="2">Belongs to the COG1 family.</text>
</comment>
<evidence type="ECO:0000256" key="4">
    <source>
        <dbReference type="ARBA" id="ARBA00022448"/>
    </source>
</evidence>
<dbReference type="PANTHER" id="PTHR31658">
    <property type="entry name" value="CONSERVED OLIGOMERIC GOLGI COMPLEX SUBUNIT 1"/>
    <property type="match status" value="1"/>
</dbReference>
<organism evidence="9 10">
    <name type="scientific">Acrobeloides nanus</name>
    <dbReference type="NCBI Taxonomy" id="290746"/>
    <lineage>
        <taxon>Eukaryota</taxon>
        <taxon>Metazoa</taxon>
        <taxon>Ecdysozoa</taxon>
        <taxon>Nematoda</taxon>
        <taxon>Chromadorea</taxon>
        <taxon>Rhabditida</taxon>
        <taxon>Tylenchina</taxon>
        <taxon>Cephalobomorpha</taxon>
        <taxon>Cephaloboidea</taxon>
        <taxon>Cephalobidae</taxon>
        <taxon>Acrobeloides</taxon>
    </lineage>
</organism>
<dbReference type="GO" id="GO:0015031">
    <property type="term" value="P:protein transport"/>
    <property type="evidence" value="ECO:0007669"/>
    <property type="project" value="UniProtKB-KW"/>
</dbReference>
<keyword evidence="5" id="KW-0653">Protein transport</keyword>
<evidence type="ECO:0000256" key="5">
    <source>
        <dbReference type="ARBA" id="ARBA00022927"/>
    </source>
</evidence>
<evidence type="ECO:0000256" key="2">
    <source>
        <dbReference type="ARBA" id="ARBA00006653"/>
    </source>
</evidence>
<feature type="compositionally biased region" description="Polar residues" evidence="8">
    <location>
        <begin position="755"/>
        <end position="768"/>
    </location>
</feature>
<dbReference type="Pfam" id="PF08700">
    <property type="entry name" value="VPS51_Exo84_N"/>
    <property type="match status" value="1"/>
</dbReference>
<keyword evidence="6" id="KW-0333">Golgi apparatus</keyword>
<dbReference type="InterPro" id="IPR033370">
    <property type="entry name" value="COG1"/>
</dbReference>
<dbReference type="PANTHER" id="PTHR31658:SF0">
    <property type="entry name" value="CONSERVED OLIGOMERIC GOLGI COMPLEX SUBUNIT 1"/>
    <property type="match status" value="1"/>
</dbReference>
<reference evidence="10" key="1">
    <citation type="submission" date="2022-11" db="UniProtKB">
        <authorList>
            <consortium name="WormBaseParasite"/>
        </authorList>
    </citation>
    <scope>IDENTIFICATION</scope>
</reference>
<evidence type="ECO:0000256" key="3">
    <source>
        <dbReference type="ARBA" id="ARBA00020978"/>
    </source>
</evidence>
<evidence type="ECO:0000256" key="8">
    <source>
        <dbReference type="SAM" id="MobiDB-lite"/>
    </source>
</evidence>
<evidence type="ECO:0000256" key="7">
    <source>
        <dbReference type="ARBA" id="ARBA00023136"/>
    </source>
</evidence>
<dbReference type="AlphaFoldDB" id="A0A914DLZ5"/>
<evidence type="ECO:0000256" key="6">
    <source>
        <dbReference type="ARBA" id="ARBA00023034"/>
    </source>
</evidence>